<dbReference type="GO" id="GO:0016757">
    <property type="term" value="F:glycosyltransferase activity"/>
    <property type="evidence" value="ECO:0007669"/>
    <property type="project" value="UniProtKB-KW"/>
</dbReference>
<accession>A0ABT8Y5R6</accession>
<dbReference type="CDD" id="cd03789">
    <property type="entry name" value="GT9_LPS_heptosyltransferase"/>
    <property type="match status" value="1"/>
</dbReference>
<reference evidence="3" key="1">
    <citation type="submission" date="2023-07" db="EMBL/GenBank/DDBJ databases">
        <authorList>
            <person name="Kim M."/>
        </authorList>
    </citation>
    <scope>NUCLEOTIDE SEQUENCE</scope>
    <source>
        <strain evidence="3">BIUV-7</strain>
    </source>
</reference>
<dbReference type="Pfam" id="PF01075">
    <property type="entry name" value="Glyco_transf_9"/>
    <property type="match status" value="1"/>
</dbReference>
<dbReference type="EMBL" id="JAUOTP010000002">
    <property type="protein sequence ID" value="MDO6413665.1"/>
    <property type="molecule type" value="Genomic_DNA"/>
</dbReference>
<evidence type="ECO:0000256" key="2">
    <source>
        <dbReference type="ARBA" id="ARBA00022679"/>
    </source>
</evidence>
<protein>
    <submittedName>
        <fullName evidence="3">Glycosyltransferase family 9 protein</fullName>
        <ecNumber evidence="3">2.4.-.-</ecNumber>
    </submittedName>
</protein>
<evidence type="ECO:0000313" key="3">
    <source>
        <dbReference type="EMBL" id="MDO6413665.1"/>
    </source>
</evidence>
<keyword evidence="1 3" id="KW-0328">Glycosyltransferase</keyword>
<name>A0ABT8Y5R6_9SPHN</name>
<sequence>MKNIILAPFSNSDIRDWPAEHYGALIGCLLDRVEHDRTICVVGTASQRLRANDVVRPHPADRVFNDCGRLSWAALVEELKGAGCVIGNNSGIAHLSGSFGVPTVCVFGGSHQRAEWRPLGDNVILVSRAIGCSPCQLDHNSQSPYDRACLRLIEPAVVADAVMLAMARKTDRAIRQIAGVQQAGF</sequence>
<gene>
    <name evidence="3" type="ORF">Q4F19_04650</name>
</gene>
<dbReference type="Gene3D" id="3.40.50.2000">
    <property type="entry name" value="Glycogen Phosphorylase B"/>
    <property type="match status" value="1"/>
</dbReference>
<proteinExistence type="predicted"/>
<dbReference type="InterPro" id="IPR002201">
    <property type="entry name" value="Glyco_trans_9"/>
</dbReference>
<dbReference type="EC" id="2.4.-.-" evidence="3"/>
<dbReference type="RefSeq" id="WP_303540298.1">
    <property type="nucleotide sequence ID" value="NZ_JAUOTP010000002.1"/>
</dbReference>
<evidence type="ECO:0000313" key="4">
    <source>
        <dbReference type="Proteomes" id="UP001169764"/>
    </source>
</evidence>
<evidence type="ECO:0000256" key="1">
    <source>
        <dbReference type="ARBA" id="ARBA00022676"/>
    </source>
</evidence>
<keyword evidence="2 3" id="KW-0808">Transferase</keyword>
<organism evidence="3 4">
    <name type="scientific">Sphingomonas natans</name>
    <dbReference type="NCBI Taxonomy" id="3063330"/>
    <lineage>
        <taxon>Bacteria</taxon>
        <taxon>Pseudomonadati</taxon>
        <taxon>Pseudomonadota</taxon>
        <taxon>Alphaproteobacteria</taxon>
        <taxon>Sphingomonadales</taxon>
        <taxon>Sphingomonadaceae</taxon>
        <taxon>Sphingomonas</taxon>
    </lineage>
</organism>
<comment type="caution">
    <text evidence="3">The sequence shown here is derived from an EMBL/GenBank/DDBJ whole genome shotgun (WGS) entry which is preliminary data.</text>
</comment>
<keyword evidence="4" id="KW-1185">Reference proteome</keyword>
<dbReference type="PANTHER" id="PTHR30160">
    <property type="entry name" value="TETRAACYLDISACCHARIDE 4'-KINASE-RELATED"/>
    <property type="match status" value="1"/>
</dbReference>
<dbReference type="Proteomes" id="UP001169764">
    <property type="component" value="Unassembled WGS sequence"/>
</dbReference>
<dbReference type="SUPFAM" id="SSF53756">
    <property type="entry name" value="UDP-Glycosyltransferase/glycogen phosphorylase"/>
    <property type="match status" value="1"/>
</dbReference>
<dbReference type="InterPro" id="IPR051199">
    <property type="entry name" value="LPS_LOS_Heptosyltrfase"/>
</dbReference>